<comment type="caution">
    <text evidence="1">The sequence shown here is derived from an EMBL/GenBank/DDBJ whole genome shotgun (WGS) entry which is preliminary data.</text>
</comment>
<organism evidence="1 2">
    <name type="scientific">Inconstantimicrobium porci</name>
    <dbReference type="NCBI Taxonomy" id="2652291"/>
    <lineage>
        <taxon>Bacteria</taxon>
        <taxon>Bacillati</taxon>
        <taxon>Bacillota</taxon>
        <taxon>Clostridia</taxon>
        <taxon>Eubacteriales</taxon>
        <taxon>Clostridiaceae</taxon>
        <taxon>Inconstantimicrobium</taxon>
    </lineage>
</organism>
<reference evidence="1 2" key="1">
    <citation type="submission" date="2019-08" db="EMBL/GenBank/DDBJ databases">
        <title>In-depth cultivation of the pig gut microbiome towards novel bacterial diversity and tailored functional studies.</title>
        <authorList>
            <person name="Wylensek D."/>
            <person name="Hitch T.C.A."/>
            <person name="Clavel T."/>
        </authorList>
    </citation>
    <scope>NUCLEOTIDE SEQUENCE [LARGE SCALE GENOMIC DNA]</scope>
    <source>
        <strain evidence="1 2">WCA-383-APC-5B</strain>
    </source>
</reference>
<proteinExistence type="predicted"/>
<dbReference type="GO" id="GO:0002161">
    <property type="term" value="F:aminoacyl-tRNA deacylase activity"/>
    <property type="evidence" value="ECO:0007669"/>
    <property type="project" value="InterPro"/>
</dbReference>
<keyword evidence="2" id="KW-1185">Reference proteome</keyword>
<dbReference type="AlphaFoldDB" id="A0A7X2T1L5"/>
<protein>
    <submittedName>
        <fullName evidence="1">Uncharacterized protein</fullName>
    </submittedName>
</protein>
<evidence type="ECO:0000313" key="2">
    <source>
        <dbReference type="Proteomes" id="UP000460287"/>
    </source>
</evidence>
<sequence>MKSSRGWIPFSKKEFKKDYHSVTFIIDKDLKNKTLLAHPNVNTMTVSMEYSDLIKYIEYHHNKYYEI</sequence>
<gene>
    <name evidence="1" type="ORF">FYJ33_06440</name>
</gene>
<evidence type="ECO:0000313" key="1">
    <source>
        <dbReference type="EMBL" id="MSR91053.1"/>
    </source>
</evidence>
<name>A0A7X2T1L5_9CLOT</name>
<dbReference type="Proteomes" id="UP000460287">
    <property type="component" value="Unassembled WGS sequence"/>
</dbReference>
<dbReference type="InterPro" id="IPR036754">
    <property type="entry name" value="YbaK/aa-tRNA-synt-asso_dom_sf"/>
</dbReference>
<accession>A0A7X2T1L5</accession>
<dbReference type="RefSeq" id="WP_154530934.1">
    <property type="nucleotide sequence ID" value="NZ_JAQXTV010000046.1"/>
</dbReference>
<dbReference type="Gene3D" id="3.90.960.10">
    <property type="entry name" value="YbaK/aminoacyl-tRNA synthetase-associated domain"/>
    <property type="match status" value="1"/>
</dbReference>
<dbReference type="EMBL" id="VULX01000006">
    <property type="protein sequence ID" value="MSR91053.1"/>
    <property type="molecule type" value="Genomic_DNA"/>
</dbReference>